<dbReference type="InterPro" id="IPR052594">
    <property type="entry name" value="J_domain-containing_protein"/>
</dbReference>
<gene>
    <name evidence="3" type="ORF">BGT96224V2_LOCUS1591</name>
</gene>
<dbReference type="OrthoDB" id="110024at2759"/>
<reference evidence="3" key="1">
    <citation type="submission" date="2018-07" db="EMBL/GenBank/DDBJ databases">
        <authorList>
            <person name="Quirk P.G."/>
            <person name="Krulwich T.A."/>
        </authorList>
    </citation>
    <scope>NUCLEOTIDE SEQUENCE</scope>
    <source>
        <strain evidence="3">96224</strain>
    </source>
</reference>
<feature type="domain" description="J" evidence="2">
    <location>
        <begin position="28"/>
        <end position="95"/>
    </location>
</feature>
<dbReference type="Pfam" id="PF23302">
    <property type="entry name" value="HTH_DNAJC9"/>
    <property type="match status" value="1"/>
</dbReference>
<evidence type="ECO:0000313" key="3">
    <source>
        <dbReference type="EMBL" id="SUZ08406.1"/>
    </source>
</evidence>
<feature type="region of interest" description="Disordered" evidence="1">
    <location>
        <begin position="265"/>
        <end position="310"/>
    </location>
</feature>
<dbReference type="GO" id="GO:0031072">
    <property type="term" value="F:heat shock protein binding"/>
    <property type="evidence" value="ECO:0007669"/>
    <property type="project" value="TreeGrafter"/>
</dbReference>
<evidence type="ECO:0000259" key="2">
    <source>
        <dbReference type="PROSITE" id="PS50076"/>
    </source>
</evidence>
<dbReference type="PANTHER" id="PTHR44144:SF1">
    <property type="entry name" value="DNAJ HOMOLOG SUBFAMILY C MEMBER 9"/>
    <property type="match status" value="1"/>
</dbReference>
<dbReference type="SMART" id="SM00271">
    <property type="entry name" value="DnaJ"/>
    <property type="match status" value="1"/>
</dbReference>
<dbReference type="PROSITE" id="PS50076">
    <property type="entry name" value="DNAJ_2"/>
    <property type="match status" value="1"/>
</dbReference>
<dbReference type="CDD" id="cd06257">
    <property type="entry name" value="DnaJ"/>
    <property type="match status" value="1"/>
</dbReference>
<dbReference type="GO" id="GO:0005634">
    <property type="term" value="C:nucleus"/>
    <property type="evidence" value="ECO:0007669"/>
    <property type="project" value="TreeGrafter"/>
</dbReference>
<feature type="region of interest" description="Disordered" evidence="1">
    <location>
        <begin position="1"/>
        <end position="26"/>
    </location>
</feature>
<dbReference type="InterPro" id="IPR001623">
    <property type="entry name" value="DnaJ_domain"/>
</dbReference>
<dbReference type="InterPro" id="IPR056453">
    <property type="entry name" value="HTH_DNAJC9"/>
</dbReference>
<dbReference type="PANTHER" id="PTHR44144">
    <property type="entry name" value="DNAJ HOMOLOG SUBFAMILY C MEMBER 9"/>
    <property type="match status" value="1"/>
</dbReference>
<name>A0A381L5A6_BLUGR</name>
<dbReference type="EMBL" id="UIGY01000022">
    <property type="protein sequence ID" value="SUZ08406.1"/>
    <property type="molecule type" value="Genomic_DNA"/>
</dbReference>
<dbReference type="Gene3D" id="1.10.287.110">
    <property type="entry name" value="DnaJ domain"/>
    <property type="match status" value="1"/>
</dbReference>
<dbReference type="SUPFAM" id="SSF46565">
    <property type="entry name" value="Chaperone J-domain"/>
    <property type="match status" value="1"/>
</dbReference>
<dbReference type="GO" id="GO:0005737">
    <property type="term" value="C:cytoplasm"/>
    <property type="evidence" value="ECO:0007669"/>
    <property type="project" value="TreeGrafter"/>
</dbReference>
<dbReference type="PRINTS" id="PR00625">
    <property type="entry name" value="JDOMAIN"/>
</dbReference>
<dbReference type="AlphaFoldDB" id="A0A381L5A6"/>
<dbReference type="PROSITE" id="PS00636">
    <property type="entry name" value="DNAJ_1"/>
    <property type="match status" value="1"/>
</dbReference>
<evidence type="ECO:0000256" key="1">
    <source>
        <dbReference type="SAM" id="MobiDB-lite"/>
    </source>
</evidence>
<dbReference type="InterPro" id="IPR018253">
    <property type="entry name" value="DnaJ_domain_CS"/>
</dbReference>
<organism evidence="3">
    <name type="scientific">Blumeria graminis f. sp. tritici 96224</name>
    <dbReference type="NCBI Taxonomy" id="1268274"/>
    <lineage>
        <taxon>Eukaryota</taxon>
        <taxon>Fungi</taxon>
        <taxon>Dikarya</taxon>
        <taxon>Ascomycota</taxon>
        <taxon>Pezizomycotina</taxon>
        <taxon>Leotiomycetes</taxon>
        <taxon>Erysiphales</taxon>
        <taxon>Erysiphaceae</taxon>
        <taxon>Blumeria</taxon>
    </lineage>
</organism>
<dbReference type="InterPro" id="IPR036869">
    <property type="entry name" value="J_dom_sf"/>
</dbReference>
<protein>
    <submittedName>
        <fullName evidence="3">Bgt-3599</fullName>
    </submittedName>
</protein>
<accession>A0A381L5A6</accession>
<dbReference type="Pfam" id="PF00226">
    <property type="entry name" value="DnaJ"/>
    <property type="match status" value="1"/>
</dbReference>
<sequence>MPAKKKVRSRASPPLDLEDPESTPPVINPYQVLDIEPCASADDIKSAYRKAALKHHPDKVPPDSKLEAHAKFQEIAFAYALLSDARRRKCYDDTGSTADSLSIDQDFCWSDFFRAQFKDVITQSSIAQFSRSYKGSDEEMNDILAAYTLYQGKWDKIFESVMLSDPLEDEDRIRAIINEAIRVDKVKAYKAFTHESTAARKRRLLKWQKERAELASMAEAAHAEDLLQTAPDGGQNTLKALIQKNQMNRSAHLDELAAKYADQNKSVAETKSKKAKKRAAETEPSEEEFLAARAKLESADRGRRSKRTRR</sequence>
<dbReference type="FunFam" id="1.10.287.110:FF:000110">
    <property type="entry name" value="DnaJ domain protein (AFU_orthologue AFUA_2G13210)"/>
    <property type="match status" value="1"/>
</dbReference>
<proteinExistence type="predicted"/>